<feature type="transmembrane region" description="Helical" evidence="8">
    <location>
        <begin position="703"/>
        <end position="722"/>
    </location>
</feature>
<dbReference type="EMBL" id="RWJN01000065">
    <property type="protein sequence ID" value="TCD68492.1"/>
    <property type="molecule type" value="Genomic_DNA"/>
</dbReference>
<dbReference type="Pfam" id="PF11899">
    <property type="entry name" value="DUF3419"/>
    <property type="match status" value="1"/>
</dbReference>
<dbReference type="SUPFAM" id="SSF53335">
    <property type="entry name" value="S-adenosyl-L-methionine-dependent methyltransferases"/>
    <property type="match status" value="1"/>
</dbReference>
<sequence length="1485" mass="165115">MSPYLGVCFTDRIAQRNGQHGLQLSHIPLSSSPQITTVLAWTRGLIVMFRRWIRVLGNKANANARGGARGATPESGDGHEFTLRAVVLGLLIGCLLCFTNLYFGLQTGWISMMSLQSALIGFLFSKFLPTPITAQENIVLQTTAVATGTMPLAAGFVGILPALGLLEEDRDGSPPVHLSWLASIGWSCAVAYFGVFLSPPIRKQVIIEEQLAFPSGTATAQLVSVLHQLPPPDAANLRRRTGYTSIDTDEPSPADASESVHTDPEEPLDPLTPKPEGWSALSWSFAASGVMTLAAYFFPVIFSIPLFGTYLASAWLWTFTPSLSYIGQGIIMGFPTTLSMNLGMLVGWGVLSPISKHAGWAPGPVGDMTTGARGWILWTSLAIMCTDSLVSLMPVVYEILLKAWNRGSKDHADQDEDDKEVETEDRLVPMKWVVWGLAGSVVFGTLVVWLVFGDEGIKPWATLIGFAMGGLLSVLGVRALGETDLNPVSGLGKISQLLFAWIQPGNVVANIIAGGVAEAGAQQAGDLMQDLKTGHLIRASPRAQFYGQLIGSTLSIIVTTTAYNLYTRAYEIPGPSFPAPTAYVWLGLARLLRDGQLPEKSKEFMLIFAFIFALISAFKTRLTLRSHPYAKWVPSGVAFAIGFLNTPSFSLARLIGGIVEFLYYRRYGRDKGGIRLIVIASGFVLGEGVPPTFFSYFPSSPKFSPLVVVFDVLGAHLIMISVASELKGLSAWSLAAGAAAVAFLVFLSYRFLEPYAKFVWHSFLAPIGSGDQKGRLEKFYKGQADAYDTTRKGLLRGRMTMLNLSSAHLREMRATNPDGRLVWVDIGGGTGFNIESMDRFFPVSSFDAVYLVDLCEPLLEVARKRFARRGWKNVHCIHADAASFVLPEPGWTNGREAKGSISFVTLSYSLSMIPNFYPVLDRISHLLHPQNGLFGVVDFYTAARSSSQTLHERAIGGHGKECGWISRWFWQIWFDFDHVSLGPQRRDYLEYKFGTIKSYNGRNRFVLPFIVRIPYYIWLGRCRTADVSRFVHAYEVEGGNTIGNTTPHALKAIQAQDDLPDFDDLGESLQLMSPASRRKAREAVIIDVSPPLSTFHYAIRNPWRLPYYEQKIHKEFRSFIYAFTWEDPEEDMKYLNIGRDDSLFVITSAGDNALHYAIAAKPKRIHCVDVNPCQGHLFELKLAGIQGVTYDEFFSMFGDGCQPGFRHLLDAKLSPLLSSMCYQFWRINSHMFAKSFYMSGYSGWALRLAQWIFRIAGVEEDVRLLCEAGSIPEQERIWREAIRPVFLNSFVVALLKNPVFCWNALGVPMNQRKMFLDEGSAYDFVKDTFDPIPSTALLREGAYHYLLPLLGRYTRNSCPAYLTKEGFERLRADDCQALDAFRLHTDSIINVLRGLSDGSITRAVIMDHLDWFSQGSPELDEEIANFYRVLADTGFVLLRSAAKNPWYMENFRKTGFKISCISVRTGNKVAIDRVNMYASFWKAQK</sequence>
<evidence type="ECO:0000256" key="3">
    <source>
        <dbReference type="ARBA" id="ARBA00022448"/>
    </source>
</evidence>
<dbReference type="InterPro" id="IPR013216">
    <property type="entry name" value="Methyltransf_11"/>
</dbReference>
<evidence type="ECO:0000259" key="9">
    <source>
        <dbReference type="Pfam" id="PF08241"/>
    </source>
</evidence>
<evidence type="ECO:0000313" key="10">
    <source>
        <dbReference type="EMBL" id="TCD68492.1"/>
    </source>
</evidence>
<evidence type="ECO:0000256" key="7">
    <source>
        <dbReference type="SAM" id="MobiDB-lite"/>
    </source>
</evidence>
<dbReference type="GO" id="GO:0008757">
    <property type="term" value="F:S-adenosylmethionine-dependent methyltransferase activity"/>
    <property type="evidence" value="ECO:0007669"/>
    <property type="project" value="InterPro"/>
</dbReference>
<keyword evidence="11" id="KW-1185">Reference proteome</keyword>
<evidence type="ECO:0000256" key="4">
    <source>
        <dbReference type="ARBA" id="ARBA00022692"/>
    </source>
</evidence>
<feature type="transmembrane region" description="Helical" evidence="8">
    <location>
        <begin position="81"/>
        <end position="103"/>
    </location>
</feature>
<comment type="subcellular location">
    <subcellularLocation>
        <location evidence="1">Membrane</location>
        <topology evidence="1">Multi-pass membrane protein</topology>
    </subcellularLocation>
</comment>
<keyword evidence="6 8" id="KW-0472">Membrane</keyword>
<feature type="transmembrane region" description="Helical" evidence="8">
    <location>
        <begin position="307"/>
        <end position="326"/>
    </location>
</feature>
<dbReference type="PANTHER" id="PTHR47473">
    <property type="entry name" value="BTA1P"/>
    <property type="match status" value="1"/>
</dbReference>
<feature type="transmembrane region" description="Helical" evidence="8">
    <location>
        <begin position="178"/>
        <end position="197"/>
    </location>
</feature>
<dbReference type="Proteomes" id="UP000292702">
    <property type="component" value="Unassembled WGS sequence"/>
</dbReference>
<proteinExistence type="inferred from homology"/>
<dbReference type="NCBIfam" id="TIGR00728">
    <property type="entry name" value="OPT_sfam"/>
    <property type="match status" value="1"/>
</dbReference>
<feature type="transmembrane region" description="Helical" evidence="8">
    <location>
        <begin position="545"/>
        <end position="566"/>
    </location>
</feature>
<feature type="transmembrane region" description="Helical" evidence="8">
    <location>
        <begin position="604"/>
        <end position="624"/>
    </location>
</feature>
<feature type="region of interest" description="Disordered" evidence="7">
    <location>
        <begin position="243"/>
        <end position="273"/>
    </location>
</feature>
<feature type="transmembrane region" description="Helical" evidence="8">
    <location>
        <begin position="457"/>
        <end position="477"/>
    </location>
</feature>
<keyword evidence="3" id="KW-0813">Transport</keyword>
<feature type="transmembrane region" description="Helical" evidence="8">
    <location>
        <begin position="676"/>
        <end position="697"/>
    </location>
</feature>
<dbReference type="STRING" id="92696.A0A4R0RMU7"/>
<evidence type="ECO:0000313" key="11">
    <source>
        <dbReference type="Proteomes" id="UP000292702"/>
    </source>
</evidence>
<feature type="transmembrane region" description="Helical" evidence="8">
    <location>
        <begin position="432"/>
        <end position="451"/>
    </location>
</feature>
<dbReference type="GO" id="GO:0035673">
    <property type="term" value="F:oligopeptide transmembrane transporter activity"/>
    <property type="evidence" value="ECO:0007669"/>
    <property type="project" value="InterPro"/>
</dbReference>
<name>A0A4R0RMU7_9APHY</name>
<dbReference type="CDD" id="cd02440">
    <property type="entry name" value="AdoMet_MTases"/>
    <property type="match status" value="1"/>
</dbReference>
<reference evidence="10 11" key="1">
    <citation type="submission" date="2018-11" db="EMBL/GenBank/DDBJ databases">
        <title>Genome assembly of Steccherinum ochraceum LE-BIN_3174, the white-rot fungus of the Steccherinaceae family (The Residual Polyporoid clade, Polyporales, Basidiomycota).</title>
        <authorList>
            <person name="Fedorova T.V."/>
            <person name="Glazunova O.A."/>
            <person name="Landesman E.O."/>
            <person name="Moiseenko K.V."/>
            <person name="Psurtseva N.V."/>
            <person name="Savinova O.S."/>
            <person name="Shakhova N.V."/>
            <person name="Tyazhelova T.V."/>
            <person name="Vasina D.V."/>
        </authorList>
    </citation>
    <scope>NUCLEOTIDE SEQUENCE [LARGE SCALE GENOMIC DNA]</scope>
    <source>
        <strain evidence="10 11">LE-BIN_3174</strain>
    </source>
</reference>
<feature type="transmembrane region" description="Helical" evidence="8">
    <location>
        <begin position="636"/>
        <end position="664"/>
    </location>
</feature>
<evidence type="ECO:0000256" key="5">
    <source>
        <dbReference type="ARBA" id="ARBA00022989"/>
    </source>
</evidence>
<keyword evidence="4 8" id="KW-0812">Transmembrane</keyword>
<dbReference type="InterPro" id="IPR029063">
    <property type="entry name" value="SAM-dependent_MTases_sf"/>
</dbReference>
<evidence type="ECO:0000256" key="6">
    <source>
        <dbReference type="ARBA" id="ARBA00023136"/>
    </source>
</evidence>
<keyword evidence="5 8" id="KW-1133">Transmembrane helix</keyword>
<dbReference type="OrthoDB" id="10253390at2759"/>
<dbReference type="Gene3D" id="3.40.50.150">
    <property type="entry name" value="Vaccinia Virus protein VP39"/>
    <property type="match status" value="1"/>
</dbReference>
<dbReference type="PANTHER" id="PTHR47473:SF1">
    <property type="entry name" value="METHYLTRANSFERASE DOMAIN-CONTAINING PROTEIN"/>
    <property type="match status" value="1"/>
</dbReference>
<protein>
    <recommendedName>
        <fullName evidence="9">Methyltransferase type 11 domain-containing protein</fullName>
    </recommendedName>
</protein>
<comment type="similarity">
    <text evidence="2">Belongs to the oligopeptide OPT transporter family.</text>
</comment>
<evidence type="ECO:0000256" key="2">
    <source>
        <dbReference type="ARBA" id="ARBA00008807"/>
    </source>
</evidence>
<dbReference type="InterPro" id="IPR004813">
    <property type="entry name" value="OPT"/>
</dbReference>
<dbReference type="GO" id="GO:0016020">
    <property type="term" value="C:membrane"/>
    <property type="evidence" value="ECO:0007669"/>
    <property type="project" value="UniProtKB-SubCell"/>
</dbReference>
<feature type="transmembrane region" description="Helical" evidence="8">
    <location>
        <begin position="338"/>
        <end position="355"/>
    </location>
</feature>
<feature type="transmembrane region" description="Helical" evidence="8">
    <location>
        <begin position="140"/>
        <end position="166"/>
    </location>
</feature>
<gene>
    <name evidence="10" type="ORF">EIP91_010667</name>
</gene>
<dbReference type="Pfam" id="PF08241">
    <property type="entry name" value="Methyltransf_11"/>
    <property type="match status" value="1"/>
</dbReference>
<dbReference type="InterPro" id="IPR021829">
    <property type="entry name" value="DUF3419"/>
</dbReference>
<accession>A0A4R0RMU7</accession>
<feature type="domain" description="Methyltransferase type 11" evidence="9">
    <location>
        <begin position="824"/>
        <end position="929"/>
    </location>
</feature>
<comment type="caution">
    <text evidence="10">The sequence shown here is derived from an EMBL/GenBank/DDBJ whole genome shotgun (WGS) entry which is preliminary data.</text>
</comment>
<evidence type="ECO:0000256" key="8">
    <source>
        <dbReference type="SAM" id="Phobius"/>
    </source>
</evidence>
<organism evidence="10 11">
    <name type="scientific">Steccherinum ochraceum</name>
    <dbReference type="NCBI Taxonomy" id="92696"/>
    <lineage>
        <taxon>Eukaryota</taxon>
        <taxon>Fungi</taxon>
        <taxon>Dikarya</taxon>
        <taxon>Basidiomycota</taxon>
        <taxon>Agaricomycotina</taxon>
        <taxon>Agaricomycetes</taxon>
        <taxon>Polyporales</taxon>
        <taxon>Steccherinaceae</taxon>
        <taxon>Steccherinum</taxon>
    </lineage>
</organism>
<feature type="transmembrane region" description="Helical" evidence="8">
    <location>
        <begin position="375"/>
        <end position="400"/>
    </location>
</feature>
<dbReference type="Pfam" id="PF03169">
    <property type="entry name" value="OPT"/>
    <property type="match status" value="1"/>
</dbReference>
<evidence type="ECO:0000256" key="1">
    <source>
        <dbReference type="ARBA" id="ARBA00004141"/>
    </source>
</evidence>
<feature type="transmembrane region" description="Helical" evidence="8">
    <location>
        <begin position="729"/>
        <end position="752"/>
    </location>
</feature>